<dbReference type="Pfam" id="PF02519">
    <property type="entry name" value="Auxin_inducible"/>
    <property type="match status" value="2"/>
</dbReference>
<evidence type="ECO:0000256" key="4">
    <source>
        <dbReference type="SAM" id="SignalP"/>
    </source>
</evidence>
<dbReference type="GO" id="GO:0009733">
    <property type="term" value="P:response to auxin"/>
    <property type="evidence" value="ECO:0007669"/>
    <property type="project" value="InterPro"/>
</dbReference>
<keyword evidence="2" id="KW-0217">Developmental protein</keyword>
<organism evidence="5 6">
    <name type="scientific">Citrus x changshan-huyou</name>
    <dbReference type="NCBI Taxonomy" id="2935761"/>
    <lineage>
        <taxon>Eukaryota</taxon>
        <taxon>Viridiplantae</taxon>
        <taxon>Streptophyta</taxon>
        <taxon>Embryophyta</taxon>
        <taxon>Tracheophyta</taxon>
        <taxon>Spermatophyta</taxon>
        <taxon>Magnoliopsida</taxon>
        <taxon>eudicotyledons</taxon>
        <taxon>Gunneridae</taxon>
        <taxon>Pentapetalae</taxon>
        <taxon>rosids</taxon>
        <taxon>malvids</taxon>
        <taxon>Sapindales</taxon>
        <taxon>Rutaceae</taxon>
        <taxon>Aurantioideae</taxon>
        <taxon>Citrus</taxon>
    </lineage>
</organism>
<dbReference type="Proteomes" id="UP001428341">
    <property type="component" value="Unassembled WGS sequence"/>
</dbReference>
<comment type="caution">
    <text evidence="5">The sequence shown here is derived from an EMBL/GenBank/DDBJ whole genome shotgun (WGS) entry which is preliminary data.</text>
</comment>
<feature type="chain" id="PRO_5042882612" evidence="4">
    <location>
        <begin position="28"/>
        <end position="245"/>
    </location>
</feature>
<feature type="signal peptide" evidence="4">
    <location>
        <begin position="1"/>
        <end position="27"/>
    </location>
</feature>
<gene>
    <name evidence="5" type="ORF">WN944_003617</name>
</gene>
<name>A0AAP0M1R5_9ROSI</name>
<evidence type="ECO:0000256" key="1">
    <source>
        <dbReference type="ARBA" id="ARBA00006974"/>
    </source>
</evidence>
<accession>A0AAP0M1R5</accession>
<evidence type="ECO:0000313" key="5">
    <source>
        <dbReference type="EMBL" id="KAK9192922.1"/>
    </source>
</evidence>
<dbReference type="AlphaFoldDB" id="A0AAP0M1R5"/>
<keyword evidence="6" id="KW-1185">Reference proteome</keyword>
<sequence>MRRGGFLMLRLFRKVLMRILLISPSSSNFVATSEDDDLPEDVKEGHFVVHTFNDGKLKRFIIELDYLAHPGFLKLLKLAEEEFGFQQEGVLVIPCGPNELQRILENRKDWICHLLSGSKCYINAAPVLLCKKLNRLVTSLYILIMAKARNFEGLKKGSIRMLRFILEKLLSTPPPVKVKEGHFVVIATKGWESRRFLIALAYLNHPEFLKLLKQAEEEFGFSQEGALAIPCRPDELQKILCVQKL</sequence>
<reference evidence="5 6" key="1">
    <citation type="submission" date="2024-05" db="EMBL/GenBank/DDBJ databases">
        <title>Haplotype-resolved chromosome-level genome assembly of Huyou (Citrus changshanensis).</title>
        <authorList>
            <person name="Miao C."/>
            <person name="Chen W."/>
            <person name="Wu Y."/>
            <person name="Wang L."/>
            <person name="Zhao S."/>
            <person name="Grierson D."/>
            <person name="Xu C."/>
            <person name="Chen K."/>
        </authorList>
    </citation>
    <scope>NUCLEOTIDE SEQUENCE [LARGE SCALE GENOMIC DNA]</scope>
    <source>
        <strain evidence="5">01-14</strain>
        <tissue evidence="5">Leaf</tissue>
    </source>
</reference>
<dbReference type="PANTHER" id="PTHR31374:SF153">
    <property type="entry name" value="AUXIN-RESPONSIVE PROTEIN SAUR36-LIKE"/>
    <property type="match status" value="1"/>
</dbReference>
<evidence type="ECO:0000256" key="3">
    <source>
        <dbReference type="ARBA" id="ARBA00022604"/>
    </source>
</evidence>
<comment type="similarity">
    <text evidence="1">Belongs to the ARG7 family.</text>
</comment>
<evidence type="ECO:0000313" key="6">
    <source>
        <dbReference type="Proteomes" id="UP001428341"/>
    </source>
</evidence>
<proteinExistence type="inferred from homology"/>
<protein>
    <submittedName>
        <fullName evidence="5">Uncharacterized protein</fullName>
    </submittedName>
</protein>
<keyword evidence="3" id="KW-0341">Growth regulation</keyword>
<dbReference type="InterPro" id="IPR003676">
    <property type="entry name" value="SAUR_fam"/>
</dbReference>
<dbReference type="EMBL" id="JBCGBO010000006">
    <property type="protein sequence ID" value="KAK9192922.1"/>
    <property type="molecule type" value="Genomic_DNA"/>
</dbReference>
<dbReference type="PANTHER" id="PTHR31374">
    <property type="entry name" value="AUXIN-INDUCED PROTEIN-LIKE-RELATED"/>
    <property type="match status" value="1"/>
</dbReference>
<keyword evidence="4" id="KW-0732">Signal</keyword>
<evidence type="ECO:0000256" key="2">
    <source>
        <dbReference type="ARBA" id="ARBA00022473"/>
    </source>
</evidence>